<dbReference type="OrthoDB" id="76101at2759"/>
<reference evidence="6" key="2">
    <citation type="submission" date="2020-05" db="UniProtKB">
        <authorList>
            <consortium name="EnsemblMetazoa"/>
        </authorList>
    </citation>
    <scope>IDENTIFICATION</scope>
    <source>
        <strain evidence="6">wikel</strain>
    </source>
</reference>
<dbReference type="VEuPathDB" id="VectorBase:ISCW011080"/>
<dbReference type="EMBL" id="DS853260">
    <property type="protein sequence ID" value="EEC13596.1"/>
    <property type="molecule type" value="Genomic_DNA"/>
</dbReference>
<dbReference type="GO" id="GO:0007165">
    <property type="term" value="P:signal transduction"/>
    <property type="evidence" value="ECO:0000318"/>
    <property type="project" value="GO_Central"/>
</dbReference>
<keyword evidence="7" id="KW-1185">Reference proteome</keyword>
<protein>
    <recommendedName>
        <fullName evidence="1">COMM domain-containing protein 6</fullName>
    </recommendedName>
</protein>
<dbReference type="EnsemblMetazoa" id="ISCW011080-RA">
    <property type="protein sequence ID" value="ISCW011080-PA"/>
    <property type="gene ID" value="ISCW011080"/>
</dbReference>
<dbReference type="PANTHER" id="PTHR16231">
    <property type="entry name" value="COMM DOMAIN-CONTAINING PROTEIN 4-8 FAMILY MEMBER"/>
    <property type="match status" value="1"/>
</dbReference>
<evidence type="ECO:0007829" key="8">
    <source>
        <dbReference type="PeptideAtlas" id="B7Q421"/>
    </source>
</evidence>
<dbReference type="STRING" id="6945.B7Q421"/>
<dbReference type="PROSITE" id="PS51269">
    <property type="entry name" value="COMM"/>
    <property type="match status" value="1"/>
</dbReference>
<evidence type="ECO:0000256" key="3">
    <source>
        <dbReference type="ARBA" id="ARBA00093468"/>
    </source>
</evidence>
<evidence type="ECO:0000256" key="1">
    <source>
        <dbReference type="ARBA" id="ARBA00039908"/>
    </source>
</evidence>
<gene>
    <name evidence="6" type="primary">8035593</name>
    <name evidence="5" type="ORF">IscW_ISCW011080</name>
</gene>
<dbReference type="PANTHER" id="PTHR16231:SF5">
    <property type="entry name" value="COMM DOMAIN-CONTAINING PROTEIN 6"/>
    <property type="match status" value="1"/>
</dbReference>
<accession>B7Q421</accession>
<dbReference type="Pfam" id="PF07258">
    <property type="entry name" value="COMM_domain"/>
    <property type="match status" value="1"/>
</dbReference>
<evidence type="ECO:0000313" key="5">
    <source>
        <dbReference type="EMBL" id="EEC13596.1"/>
    </source>
</evidence>
<evidence type="ECO:0000313" key="7">
    <source>
        <dbReference type="Proteomes" id="UP000001555"/>
    </source>
</evidence>
<dbReference type="HOGENOM" id="CLU_1512277_0_0_1"/>
<feature type="domain" description="COMM" evidence="4">
    <location>
        <begin position="111"/>
        <end position="178"/>
    </location>
</feature>
<dbReference type="VEuPathDB" id="VectorBase:ISCI011080"/>
<dbReference type="EMBL" id="ABJB010181709">
    <property type="status" value="NOT_ANNOTATED_CDS"/>
    <property type="molecule type" value="Genomic_DNA"/>
</dbReference>
<dbReference type="InParanoid" id="B7Q421"/>
<dbReference type="AlphaFoldDB" id="B7Q421"/>
<keyword evidence="8" id="KW-1267">Proteomics identification</keyword>
<proteinExistence type="evidence at protein level"/>
<evidence type="ECO:0000256" key="2">
    <source>
        <dbReference type="ARBA" id="ARBA00093393"/>
    </source>
</evidence>
<organism>
    <name type="scientific">Ixodes scapularis</name>
    <name type="common">Black-legged tick</name>
    <name type="synonym">Deer tick</name>
    <dbReference type="NCBI Taxonomy" id="6945"/>
    <lineage>
        <taxon>Eukaryota</taxon>
        <taxon>Metazoa</taxon>
        <taxon>Ecdysozoa</taxon>
        <taxon>Arthropoda</taxon>
        <taxon>Chelicerata</taxon>
        <taxon>Arachnida</taxon>
        <taxon>Acari</taxon>
        <taxon>Parasitiformes</taxon>
        <taxon>Ixodida</taxon>
        <taxon>Ixodoidea</taxon>
        <taxon>Ixodidae</taxon>
        <taxon>Ixodinae</taxon>
        <taxon>Ixodes</taxon>
    </lineage>
</organism>
<dbReference type="KEGG" id="isc:8035593"/>
<evidence type="ECO:0000313" key="6">
    <source>
        <dbReference type="EnsemblMetazoa" id="ISCW011080-PA"/>
    </source>
</evidence>
<name>B7Q421_IXOSC</name>
<dbReference type="GO" id="GO:0051059">
    <property type="term" value="F:NF-kappaB binding"/>
    <property type="evidence" value="ECO:0000318"/>
    <property type="project" value="GO_Central"/>
</dbReference>
<comment type="similarity">
    <text evidence="3">Belongs to the COMM domain-containing protein 6 family.</text>
</comment>
<sequence length="178" mass="19600">MSKVGKGLLAAAETLKKYPVDVQKALLRSATDSARSQNIEEKAESCNLTPRELHEAVEAASCMLASFSRLKEAAMSTTLQQLFLDRGVADVLKELLQSKGSSSSEFSPYGKLVDVRWKIGVAAVSDQCKNLNSPFVTFQLTVEDSQNRMDTHILELTIPEFQKFASTMQELHGIMSTL</sequence>
<dbReference type="PaxDb" id="6945-B7Q421"/>
<dbReference type="VEuPathDB" id="VectorBase:ISCP_010800"/>
<dbReference type="Proteomes" id="UP000001555">
    <property type="component" value="Unassembled WGS sequence"/>
</dbReference>
<dbReference type="InterPro" id="IPR047155">
    <property type="entry name" value="COMMD4/6/7/8"/>
</dbReference>
<evidence type="ECO:0000259" key="4">
    <source>
        <dbReference type="PROSITE" id="PS51269"/>
    </source>
</evidence>
<comment type="function">
    <text evidence="2">Scaffold protein in the commander complex that is essential for endosomal recycling of transmembrane cargos; the commander complex is composed of the CCC subcomplex and the retriever subcomplex. May modulate activity of cullin-RING E3 ubiquitin ligase (CRL) complexes. Down-regulates activation of NF-kappa-B. Inhibits TNF-induced NFKB1 activation.</text>
</comment>
<dbReference type="InterPro" id="IPR017920">
    <property type="entry name" value="COMM"/>
</dbReference>
<reference evidence="5 7" key="1">
    <citation type="submission" date="2008-03" db="EMBL/GenBank/DDBJ databases">
        <title>Annotation of Ixodes scapularis.</title>
        <authorList>
            <consortium name="Ixodes scapularis Genome Project Consortium"/>
            <person name="Caler E."/>
            <person name="Hannick L.I."/>
            <person name="Bidwell S."/>
            <person name="Joardar V."/>
            <person name="Thiagarajan M."/>
            <person name="Amedeo P."/>
            <person name="Galinsky K.J."/>
            <person name="Schobel S."/>
            <person name="Inman J."/>
            <person name="Hostetler J."/>
            <person name="Miller J."/>
            <person name="Hammond M."/>
            <person name="Megy K."/>
            <person name="Lawson D."/>
            <person name="Kodira C."/>
            <person name="Sutton G."/>
            <person name="Meyer J."/>
            <person name="Hill C.A."/>
            <person name="Birren B."/>
            <person name="Nene V."/>
            <person name="Collins F."/>
            <person name="Alarcon-Chaidez F."/>
            <person name="Wikel S."/>
            <person name="Strausberg R."/>
        </authorList>
    </citation>
    <scope>NUCLEOTIDE SEQUENCE [LARGE SCALE GENOMIC DNA]</scope>
    <source>
        <strain evidence="7">Wikel</strain>
        <strain evidence="5">Wikel colony</strain>
    </source>
</reference>